<dbReference type="EMBL" id="LT607752">
    <property type="protein sequence ID" value="SCG35274.1"/>
    <property type="molecule type" value="Genomic_DNA"/>
</dbReference>
<dbReference type="InterPro" id="IPR004104">
    <property type="entry name" value="Gfo/Idh/MocA-like_OxRdtase_C"/>
</dbReference>
<evidence type="ECO:0000256" key="1">
    <source>
        <dbReference type="ARBA" id="ARBA00010928"/>
    </source>
</evidence>
<protein>
    <submittedName>
        <fullName evidence="4">Predicted dehydrogenase</fullName>
    </submittedName>
</protein>
<dbReference type="GO" id="GO:0000166">
    <property type="term" value="F:nucleotide binding"/>
    <property type="evidence" value="ECO:0007669"/>
    <property type="project" value="InterPro"/>
</dbReference>
<dbReference type="SUPFAM" id="SSF55347">
    <property type="entry name" value="Glyceraldehyde-3-phosphate dehydrogenase-like, C-terminal domain"/>
    <property type="match status" value="1"/>
</dbReference>
<feature type="domain" description="Gfo/Idh/MocA-like oxidoreductase C-terminal" evidence="3">
    <location>
        <begin position="161"/>
        <end position="318"/>
    </location>
</feature>
<dbReference type="SUPFAM" id="SSF51735">
    <property type="entry name" value="NAD(P)-binding Rossmann-fold domains"/>
    <property type="match status" value="1"/>
</dbReference>
<name>A0A109IHB5_9ACTN</name>
<dbReference type="InterPro" id="IPR051450">
    <property type="entry name" value="Gfo/Idh/MocA_Oxidoreductases"/>
</dbReference>
<accession>A0A109IHB5</accession>
<dbReference type="Gene3D" id="3.40.50.720">
    <property type="entry name" value="NAD(P)-binding Rossmann-like Domain"/>
    <property type="match status" value="1"/>
</dbReference>
<evidence type="ECO:0000259" key="3">
    <source>
        <dbReference type="Pfam" id="PF02894"/>
    </source>
</evidence>
<gene>
    <name evidence="4" type="ORF">GA0070623_0067</name>
</gene>
<dbReference type="PANTHER" id="PTHR43377">
    <property type="entry name" value="BILIVERDIN REDUCTASE A"/>
    <property type="match status" value="1"/>
</dbReference>
<proteinExistence type="inferred from homology"/>
<comment type="similarity">
    <text evidence="1">Belongs to the Gfo/Idh/MocA family.</text>
</comment>
<reference evidence="5" key="1">
    <citation type="submission" date="2016-06" db="EMBL/GenBank/DDBJ databases">
        <authorList>
            <person name="Varghese N."/>
            <person name="Submissions Spin"/>
        </authorList>
    </citation>
    <scope>NUCLEOTIDE SEQUENCE [LARGE SCALE GENOMIC DNA]</scope>
    <source>
        <strain evidence="5">DSM 44983</strain>
    </source>
</reference>
<evidence type="ECO:0000313" key="4">
    <source>
        <dbReference type="EMBL" id="SCG35274.1"/>
    </source>
</evidence>
<feature type="domain" description="Gfo/Idh/MocA-like oxidoreductase N-terminal" evidence="2">
    <location>
        <begin position="39"/>
        <end position="121"/>
    </location>
</feature>
<keyword evidence="5" id="KW-1185">Reference proteome</keyword>
<dbReference type="Pfam" id="PF02894">
    <property type="entry name" value="GFO_IDH_MocA_C"/>
    <property type="match status" value="1"/>
</dbReference>
<dbReference type="OrthoDB" id="9792085at2"/>
<evidence type="ECO:0000313" key="5">
    <source>
        <dbReference type="Proteomes" id="UP000198226"/>
    </source>
</evidence>
<dbReference type="Proteomes" id="UP000198226">
    <property type="component" value="Chromosome I"/>
</dbReference>
<dbReference type="InterPro" id="IPR000683">
    <property type="entry name" value="Gfo/Idh/MocA-like_OxRdtase_N"/>
</dbReference>
<dbReference type="PANTHER" id="PTHR43377:SF1">
    <property type="entry name" value="BILIVERDIN REDUCTASE A"/>
    <property type="match status" value="1"/>
</dbReference>
<dbReference type="Pfam" id="PF01408">
    <property type="entry name" value="GFO_IDH_MocA"/>
    <property type="match status" value="1"/>
</dbReference>
<dbReference type="RefSeq" id="WP_067313018.1">
    <property type="nucleotide sequence ID" value="NZ_LRMV01000145.1"/>
</dbReference>
<dbReference type="Gene3D" id="3.30.360.10">
    <property type="entry name" value="Dihydrodipicolinate Reductase, domain 2"/>
    <property type="match status" value="1"/>
</dbReference>
<evidence type="ECO:0000259" key="2">
    <source>
        <dbReference type="Pfam" id="PF01408"/>
    </source>
</evidence>
<organism evidence="4 5">
    <name type="scientific">Micromonospora rifamycinica</name>
    <dbReference type="NCBI Taxonomy" id="291594"/>
    <lineage>
        <taxon>Bacteria</taxon>
        <taxon>Bacillati</taxon>
        <taxon>Actinomycetota</taxon>
        <taxon>Actinomycetes</taxon>
        <taxon>Micromonosporales</taxon>
        <taxon>Micromonosporaceae</taxon>
        <taxon>Micromonospora</taxon>
    </lineage>
</organism>
<dbReference type="AlphaFoldDB" id="A0A109IHB5"/>
<sequence length="319" mass="33531">MRVAVLSLAHERAEVYARLLHDLPDVELLIADPDGAPDDQTRARALAEELGVPYLDDWDEVLPWRPNAVVVTSAVDRRREIVERMAEAEAFVLCEQPLALSERDVKEMVDACDMAGVRLTLASPACYGEAFAAVRRGIADGAVGTLTTIQGVYHTPPAADTTVGAVAANAPYLLDLVDMVLGGVPAEQVYAQANDVSGGGQGGESAAVLTVTYRSGVVATLDCSGSPAAAGPGLTLIGDRASVEYDAAPRLLGGFDAATGGERREPGGEDRYPLMLREFLDTVDTGKGTGPDGEVGLRTQRIIQAAYESLRTGQPVDIG</sequence>
<dbReference type="InterPro" id="IPR036291">
    <property type="entry name" value="NAD(P)-bd_dom_sf"/>
</dbReference>